<organism evidence="2 3">
    <name type="scientific">Massariosphaeria phaeospora</name>
    <dbReference type="NCBI Taxonomy" id="100035"/>
    <lineage>
        <taxon>Eukaryota</taxon>
        <taxon>Fungi</taxon>
        <taxon>Dikarya</taxon>
        <taxon>Ascomycota</taxon>
        <taxon>Pezizomycotina</taxon>
        <taxon>Dothideomycetes</taxon>
        <taxon>Pleosporomycetidae</taxon>
        <taxon>Pleosporales</taxon>
        <taxon>Pleosporales incertae sedis</taxon>
        <taxon>Massariosphaeria</taxon>
    </lineage>
</organism>
<proteinExistence type="predicted"/>
<reference evidence="2 3" key="1">
    <citation type="submission" date="2020-01" db="EMBL/GenBank/DDBJ databases">
        <authorList>
            <consortium name="DOE Joint Genome Institute"/>
            <person name="Haridas S."/>
            <person name="Albert R."/>
            <person name="Binder M."/>
            <person name="Bloem J."/>
            <person name="Labutti K."/>
            <person name="Salamov A."/>
            <person name="Andreopoulos B."/>
            <person name="Baker S.E."/>
            <person name="Barry K."/>
            <person name="Bills G."/>
            <person name="Bluhm B.H."/>
            <person name="Cannon C."/>
            <person name="Castanera R."/>
            <person name="Culley D.E."/>
            <person name="Daum C."/>
            <person name="Ezra D."/>
            <person name="Gonzalez J.B."/>
            <person name="Henrissat B."/>
            <person name="Kuo A."/>
            <person name="Liang C."/>
            <person name="Lipzen A."/>
            <person name="Lutzoni F."/>
            <person name="Magnuson J."/>
            <person name="Mondo S."/>
            <person name="Nolan M."/>
            <person name="Ohm R."/>
            <person name="Pangilinan J."/>
            <person name="Park H.-J.H."/>
            <person name="Ramirez L."/>
            <person name="Alfaro M."/>
            <person name="Sun H."/>
            <person name="Tritt A."/>
            <person name="Yoshinaga Y."/>
            <person name="Zwiers L.-H.L."/>
            <person name="Turgeon B.G."/>
            <person name="Goodwin S.B."/>
            <person name="Spatafora J.W."/>
            <person name="Crous P.W."/>
            <person name="Grigoriev I.V."/>
        </authorList>
    </citation>
    <scope>NUCLEOTIDE SEQUENCE [LARGE SCALE GENOMIC DNA]</scope>
    <source>
        <strain evidence="2 3">CBS 611.86</strain>
    </source>
</reference>
<sequence length="248" mass="26751">MESVSLKSYGEGVDALGSHALSWQVQFLYEERSRSISRGDRKSRPTQRFSLGRLVATVLSVDDLVGYGESCAGSLFDVGLKCRRKSAWMTDPSRQPNRHSASVAATFCKVADGLIGQAMVAQVILLGALVCVYWQVTVVVGIACTSSVRAMCRAVLKGNNQRTPLASVREFLGLTRKSLSGTRPLLRAGFEIDLSWRKLSGVRAGSFKVTRALPETGWDQVGLAGDVRVAGLLVDGLQSRFYTSSSGA</sequence>
<keyword evidence="1" id="KW-1133">Transmembrane helix</keyword>
<evidence type="ECO:0000313" key="3">
    <source>
        <dbReference type="Proteomes" id="UP000481861"/>
    </source>
</evidence>
<accession>A0A7C8I5J0</accession>
<dbReference type="Proteomes" id="UP000481861">
    <property type="component" value="Unassembled WGS sequence"/>
</dbReference>
<keyword evidence="3" id="KW-1185">Reference proteome</keyword>
<keyword evidence="1" id="KW-0812">Transmembrane</keyword>
<dbReference type="AlphaFoldDB" id="A0A7C8I5J0"/>
<name>A0A7C8I5J0_9PLEO</name>
<feature type="transmembrane region" description="Helical" evidence="1">
    <location>
        <begin position="123"/>
        <end position="143"/>
    </location>
</feature>
<protein>
    <submittedName>
        <fullName evidence="2">Uncharacterized protein</fullName>
    </submittedName>
</protein>
<gene>
    <name evidence="2" type="ORF">BDV95DRAFT_600106</name>
</gene>
<evidence type="ECO:0000256" key="1">
    <source>
        <dbReference type="SAM" id="Phobius"/>
    </source>
</evidence>
<comment type="caution">
    <text evidence="2">The sequence shown here is derived from an EMBL/GenBank/DDBJ whole genome shotgun (WGS) entry which is preliminary data.</text>
</comment>
<dbReference type="EMBL" id="JAADJZ010000038">
    <property type="protein sequence ID" value="KAF2864907.1"/>
    <property type="molecule type" value="Genomic_DNA"/>
</dbReference>
<evidence type="ECO:0000313" key="2">
    <source>
        <dbReference type="EMBL" id="KAF2864907.1"/>
    </source>
</evidence>
<keyword evidence="1" id="KW-0472">Membrane</keyword>